<reference evidence="4 5" key="1">
    <citation type="submission" date="2024-09" db="EMBL/GenBank/DDBJ databases">
        <authorList>
            <person name="Sun Q."/>
            <person name="Mori K."/>
        </authorList>
    </citation>
    <scope>NUCLEOTIDE SEQUENCE [LARGE SCALE GENOMIC DNA]</scope>
    <source>
        <strain evidence="4 5">NCAIM B.02415</strain>
    </source>
</reference>
<evidence type="ECO:0000256" key="2">
    <source>
        <dbReference type="SAM" id="SignalP"/>
    </source>
</evidence>
<evidence type="ECO:0000313" key="5">
    <source>
        <dbReference type="Proteomes" id="UP001589828"/>
    </source>
</evidence>
<dbReference type="SUPFAM" id="SSF51445">
    <property type="entry name" value="(Trans)glycosidases"/>
    <property type="match status" value="1"/>
</dbReference>
<evidence type="ECO:0000313" key="4">
    <source>
        <dbReference type="EMBL" id="MFC0515018.1"/>
    </source>
</evidence>
<dbReference type="Pfam" id="PF22848">
    <property type="entry name" value="ASD1_dom"/>
    <property type="match status" value="1"/>
</dbReference>
<evidence type="ECO:0000259" key="3">
    <source>
        <dbReference type="Pfam" id="PF22848"/>
    </source>
</evidence>
<dbReference type="InterPro" id="IPR055235">
    <property type="entry name" value="ASD1_cat"/>
</dbReference>
<dbReference type="InterPro" id="IPR013780">
    <property type="entry name" value="Glyco_hydro_b"/>
</dbReference>
<proteinExistence type="predicted"/>
<feature type="region of interest" description="Disordered" evidence="1">
    <location>
        <begin position="23"/>
        <end position="50"/>
    </location>
</feature>
<dbReference type="EMBL" id="JBHLTS010000022">
    <property type="protein sequence ID" value="MFC0515018.1"/>
    <property type="molecule type" value="Genomic_DNA"/>
</dbReference>
<dbReference type="Gene3D" id="2.60.40.1180">
    <property type="entry name" value="Golgi alpha-mannosidase II"/>
    <property type="match status" value="1"/>
</dbReference>
<feature type="signal peptide" evidence="2">
    <location>
        <begin position="1"/>
        <end position="22"/>
    </location>
</feature>
<dbReference type="InterPro" id="IPR017853">
    <property type="entry name" value="GH"/>
</dbReference>
<dbReference type="RefSeq" id="WP_377022860.1">
    <property type="nucleotide sequence ID" value="NZ_JBHLTS010000022.1"/>
</dbReference>
<keyword evidence="2" id="KW-0732">Signal</keyword>
<accession>A0ABV6L6C1</accession>
<gene>
    <name evidence="4" type="ORF">ACFFGT_12445</name>
</gene>
<dbReference type="PANTHER" id="PTHR43576">
    <property type="entry name" value="ALPHA-L-ARABINOFURANOSIDASE C-RELATED"/>
    <property type="match status" value="1"/>
</dbReference>
<dbReference type="PANTHER" id="PTHR43576:SF3">
    <property type="entry name" value="ALPHA-L-ARABINOFURANOSIDASE C"/>
    <property type="match status" value="1"/>
</dbReference>
<name>A0ABV6L6C1_9SPHI</name>
<evidence type="ECO:0000256" key="1">
    <source>
        <dbReference type="SAM" id="MobiDB-lite"/>
    </source>
</evidence>
<feature type="domain" description="Alpha-L-arabinofuranosidase 1 catalytic" evidence="3">
    <location>
        <begin position="126"/>
        <end position="301"/>
    </location>
</feature>
<protein>
    <submittedName>
        <fullName evidence="4">Alpha-L-arabinofuranosidase</fullName>
    </submittedName>
</protein>
<comment type="caution">
    <text evidence="4">The sequence shown here is derived from an EMBL/GenBank/DDBJ whole genome shotgun (WGS) entry which is preliminary data.</text>
</comment>
<dbReference type="Proteomes" id="UP001589828">
    <property type="component" value="Unassembled WGS sequence"/>
</dbReference>
<dbReference type="Gene3D" id="3.20.20.80">
    <property type="entry name" value="Glycosidases"/>
    <property type="match status" value="1"/>
</dbReference>
<feature type="chain" id="PRO_5047538384" evidence="2">
    <location>
        <begin position="23"/>
        <end position="586"/>
    </location>
</feature>
<dbReference type="PROSITE" id="PS51257">
    <property type="entry name" value="PROKAR_LIPOPROTEIN"/>
    <property type="match status" value="1"/>
</dbReference>
<keyword evidence="5" id="KW-1185">Reference proteome</keyword>
<sequence length="586" mass="62755">MKLLKTFIAVLPLALLFTGACKKSSKPAPDPTPVVVDPGNGGATGPITAPTDPSVAATQGFFLDDWQGKTFTKPATVDAAKPTASTSITVTADFSQVVSKVSKYLFGNNINPFTGQYTDAGTVTNITNLSPNIIRAPGGSLSDIYFWDLPAYGKPADVPDHPLKPDGSVDTNTGYWSGNVNDSWSLSLSNYYSLLQKTNTTGIITVNYAYARYGTSNDPVAAAAHLAAQWVRYDKGKTKYWEVGNECYGNWEACYRIDVSKNKNGQPAIITGDLYGKHFKVFADSMRKAAADIGATIKIGAVLHESADNSNPTIVANWNPGALGQIGDKADFFIVHNYYTNYNENSNAITILNTAPASSKTMMDYVKGAIQTAGVPQKPVALTEWNIFSSGSKQQISNIAGVHAVMVLGEIIKDQYGQASRWDLANSWSTTPVGDDHGLFSIGQPDAPDFTPRPAFYYLYYFQKYFGDRMISSSVTGSSDIVSYASSFNSGEAGVVLVNKSTTDQVVNINFKNYYTGSNYYYYTLKGGTDNGEFSGKVLVNGNGPAIAYGGPSNYKTIAASSTGTSGGIKVSVPARGVVFLVADKK</sequence>
<organism evidence="4 5">
    <name type="scientific">Mucilaginibacter angelicae</name>
    <dbReference type="NCBI Taxonomy" id="869718"/>
    <lineage>
        <taxon>Bacteria</taxon>
        <taxon>Pseudomonadati</taxon>
        <taxon>Bacteroidota</taxon>
        <taxon>Sphingobacteriia</taxon>
        <taxon>Sphingobacteriales</taxon>
        <taxon>Sphingobacteriaceae</taxon>
        <taxon>Mucilaginibacter</taxon>
    </lineage>
</organism>